<proteinExistence type="predicted"/>
<keyword evidence="3" id="KW-1185">Reference proteome</keyword>
<organism evidence="2 3">
    <name type="scientific">Dryococelus australis</name>
    <dbReference type="NCBI Taxonomy" id="614101"/>
    <lineage>
        <taxon>Eukaryota</taxon>
        <taxon>Metazoa</taxon>
        <taxon>Ecdysozoa</taxon>
        <taxon>Arthropoda</taxon>
        <taxon>Hexapoda</taxon>
        <taxon>Insecta</taxon>
        <taxon>Pterygota</taxon>
        <taxon>Neoptera</taxon>
        <taxon>Polyneoptera</taxon>
        <taxon>Phasmatodea</taxon>
        <taxon>Verophasmatodea</taxon>
        <taxon>Anareolatae</taxon>
        <taxon>Phasmatidae</taxon>
        <taxon>Eurycanthinae</taxon>
        <taxon>Dryococelus</taxon>
    </lineage>
</organism>
<feature type="compositionally biased region" description="Polar residues" evidence="1">
    <location>
        <begin position="508"/>
        <end position="521"/>
    </location>
</feature>
<reference evidence="2 3" key="1">
    <citation type="submission" date="2023-02" db="EMBL/GenBank/DDBJ databases">
        <title>LHISI_Scaffold_Assembly.</title>
        <authorList>
            <person name="Stuart O.P."/>
            <person name="Cleave R."/>
            <person name="Magrath M.J.L."/>
            <person name="Mikheyev A.S."/>
        </authorList>
    </citation>
    <scope>NUCLEOTIDE SEQUENCE [LARGE SCALE GENOMIC DNA]</scope>
    <source>
        <strain evidence="2">Daus_M_001</strain>
        <tissue evidence="2">Leg muscle</tissue>
    </source>
</reference>
<gene>
    <name evidence="2" type="ORF">PR048_025407</name>
</gene>
<sequence>MFVGALTNEYVRRLFLQGFRIKRFWRKPPHTSEEAIHHPTDLLTNSLCDKRTVNLLWRDRGVNPRSSDYKSATLHLSYGGRAPRVTYAQRLHNIQTGLLREMTTFCLHSVIDDEISHLVWRMRVHLRLAAVIGSYNMESSEVNVAVLLKEETNVQKWGRGGVAVSPLASHQGEQGSPPNFRMRESCRTIPLPALYPALALRRCSILTLLTLVGTEDAQISSLSHNHSDPNTDELPPARRSRHRNETIGFRFANRARVGQEREFIRPGLHIALQITRPLSGDEMAAGCWRRGGGGVARYPFAPRLPGACGIASHPSTTPFNFFYSLPKPPHPLPSAPQCEGHWMTRKKRSSKKRQRKDGGAAIIPAGVVGGTSPQIHSGALKCLMPPVCGLMDAECIMHDLAYGWRSAGVLGRKVGSREIEGHSGLEENIRRRFLVLPCRSRSIGRTVVTPPPPVTLPGKELVLLTLLWVGKGDSVATPSSNPVRPACWHDHPSRQLTGGSGRQEKSLDISSTASSSETEQVAQRGCKMQGTFYHILVHVPPVRNVLEFSMHLTHSSLHSPDITPCRPFSQQTPRPPQPRKPPVVVRPLYRCPVAPNSLIPRIFLHIRYIHRRLQQVEGGAVTSARSRVMGRADRRCQSFLLPMVGGGRGEQAASSSA</sequence>
<feature type="region of interest" description="Disordered" evidence="1">
    <location>
        <begin position="479"/>
        <end position="522"/>
    </location>
</feature>
<name>A0ABQ9GRC5_9NEOP</name>
<evidence type="ECO:0000256" key="1">
    <source>
        <dbReference type="SAM" id="MobiDB-lite"/>
    </source>
</evidence>
<comment type="caution">
    <text evidence="2">The sequence shown here is derived from an EMBL/GenBank/DDBJ whole genome shotgun (WGS) entry which is preliminary data.</text>
</comment>
<feature type="region of interest" description="Disordered" evidence="1">
    <location>
        <begin position="220"/>
        <end position="239"/>
    </location>
</feature>
<evidence type="ECO:0000313" key="3">
    <source>
        <dbReference type="Proteomes" id="UP001159363"/>
    </source>
</evidence>
<feature type="region of interest" description="Disordered" evidence="1">
    <location>
        <begin position="559"/>
        <end position="583"/>
    </location>
</feature>
<dbReference type="Proteomes" id="UP001159363">
    <property type="component" value="Chromosome 9"/>
</dbReference>
<dbReference type="EMBL" id="JARBHB010000010">
    <property type="protein sequence ID" value="KAJ8874544.1"/>
    <property type="molecule type" value="Genomic_DNA"/>
</dbReference>
<evidence type="ECO:0000313" key="2">
    <source>
        <dbReference type="EMBL" id="KAJ8874544.1"/>
    </source>
</evidence>
<accession>A0ABQ9GRC5</accession>
<protein>
    <submittedName>
        <fullName evidence="2">Uncharacterized protein</fullName>
    </submittedName>
</protein>